<gene>
    <name evidence="1" type="ORF">PORY_000559</name>
</gene>
<comment type="caution">
    <text evidence="1">The sequence shown here is derived from an EMBL/GenBank/DDBJ whole genome shotgun (WGS) entry which is preliminary data.</text>
</comment>
<protein>
    <submittedName>
        <fullName evidence="1">Uncharacterized protein</fullName>
    </submittedName>
</protein>
<proteinExistence type="predicted"/>
<reference evidence="1 2" key="1">
    <citation type="journal article" date="2021" name="Commun. Biol.">
        <title>Genomic insights into the host specific adaptation of the Pneumocystis genus.</title>
        <authorList>
            <person name="Cisse O.H."/>
            <person name="Ma L."/>
            <person name="Dekker J.P."/>
            <person name="Khil P.P."/>
            <person name="Youn J.-H."/>
            <person name="Brenchley J.M."/>
            <person name="Blair R."/>
            <person name="Pahar B."/>
            <person name="Chabe M."/>
            <person name="Van Rompay K.K.A."/>
            <person name="Keesler R."/>
            <person name="Sukura A."/>
            <person name="Hirsch V."/>
            <person name="Kutty G."/>
            <person name="Liu Y."/>
            <person name="Peng L."/>
            <person name="Chen J."/>
            <person name="Song J."/>
            <person name="Weissenbacher-Lang C."/>
            <person name="Xu J."/>
            <person name="Upham N.S."/>
            <person name="Stajich J.E."/>
            <person name="Cuomo C.A."/>
            <person name="Cushion M.T."/>
            <person name="Kovacs J.A."/>
        </authorList>
    </citation>
    <scope>NUCLEOTIDE SEQUENCE [LARGE SCALE GENOMIC DNA]</scope>
    <source>
        <strain evidence="1 2">RABM</strain>
    </source>
</reference>
<dbReference type="Proteomes" id="UP000768646">
    <property type="component" value="Unassembled WGS sequence"/>
</dbReference>
<dbReference type="EMBL" id="JABTEG010000001">
    <property type="protein sequence ID" value="KAG4306571.1"/>
    <property type="molecule type" value="Genomic_DNA"/>
</dbReference>
<accession>A0ACB7CFI6</accession>
<organism evidence="1 2">
    <name type="scientific">Pneumocystis oryctolagi</name>
    <dbReference type="NCBI Taxonomy" id="42067"/>
    <lineage>
        <taxon>Eukaryota</taxon>
        <taxon>Fungi</taxon>
        <taxon>Dikarya</taxon>
        <taxon>Ascomycota</taxon>
        <taxon>Taphrinomycotina</taxon>
        <taxon>Pneumocystomycetes</taxon>
        <taxon>Pneumocystaceae</taxon>
        <taxon>Pneumocystis</taxon>
    </lineage>
</organism>
<keyword evidence="2" id="KW-1185">Reference proteome</keyword>
<evidence type="ECO:0000313" key="2">
    <source>
        <dbReference type="Proteomes" id="UP000768646"/>
    </source>
</evidence>
<evidence type="ECO:0000313" key="1">
    <source>
        <dbReference type="EMBL" id="KAG4306571.1"/>
    </source>
</evidence>
<sequence>MEHPRRDEKVLCSTRSGGIFGLLDPARLCTPVCVPVALETPRDRVESCATACNRVQPPWPPRRRAYTWFLAAKRGRRRRQPRRWRGALRGAGLWCGWVRARRLTGEASVEKRGAKADGSSVYGVAGGAFCMFDDGGGRNAGEYAGAVAVFAAEGSAAGCFRGDGVWGVGAGEYAVRAV</sequence>
<name>A0ACB7CFI6_9ASCO</name>